<reference evidence="1 2" key="1">
    <citation type="submission" date="2016-03" db="EMBL/GenBank/DDBJ databases">
        <title>EvidentialGene: Evidence-directed Construction of Genes on Genomes.</title>
        <authorList>
            <person name="Gilbert D.G."/>
            <person name="Choi J.-H."/>
            <person name="Mockaitis K."/>
            <person name="Colbourne J."/>
            <person name="Pfrender M."/>
        </authorList>
    </citation>
    <scope>NUCLEOTIDE SEQUENCE [LARGE SCALE GENOMIC DNA]</scope>
    <source>
        <strain evidence="1 2">Xinb3</strain>
        <tissue evidence="1">Complete organism</tissue>
    </source>
</reference>
<name>A0A162C7W2_9CRUS</name>
<protein>
    <submittedName>
        <fullName evidence="1">Uncharacterized protein</fullName>
    </submittedName>
</protein>
<evidence type="ECO:0000313" key="2">
    <source>
        <dbReference type="Proteomes" id="UP000076858"/>
    </source>
</evidence>
<dbReference type="AlphaFoldDB" id="A0A162C7W2"/>
<dbReference type="OrthoDB" id="6338576at2759"/>
<accession>A0A162C7W2</accession>
<gene>
    <name evidence="1" type="ORF">APZ42_022705</name>
</gene>
<dbReference type="Proteomes" id="UP000076858">
    <property type="component" value="Unassembled WGS sequence"/>
</dbReference>
<proteinExistence type="predicted"/>
<organism evidence="1 2">
    <name type="scientific">Daphnia magna</name>
    <dbReference type="NCBI Taxonomy" id="35525"/>
    <lineage>
        <taxon>Eukaryota</taxon>
        <taxon>Metazoa</taxon>
        <taxon>Ecdysozoa</taxon>
        <taxon>Arthropoda</taxon>
        <taxon>Crustacea</taxon>
        <taxon>Branchiopoda</taxon>
        <taxon>Diplostraca</taxon>
        <taxon>Cladocera</taxon>
        <taxon>Anomopoda</taxon>
        <taxon>Daphniidae</taxon>
        <taxon>Daphnia</taxon>
    </lineage>
</organism>
<evidence type="ECO:0000313" key="1">
    <source>
        <dbReference type="EMBL" id="KZS12562.1"/>
    </source>
</evidence>
<keyword evidence="2" id="KW-1185">Reference proteome</keyword>
<dbReference type="EMBL" id="LRGB01001361">
    <property type="protein sequence ID" value="KZS12562.1"/>
    <property type="molecule type" value="Genomic_DNA"/>
</dbReference>
<sequence length="210" mass="23906">MGRPFFNSNHHYSSKNINVSLLAVPRLALSKPDVYTTRFVFTGNRMVTIKHSTWISLQKIIISLLFVHVFCVSPRPTSSSRIAALESEIIIDENTAALVKNLRNLGADLKISVDSNNQDLTQNLVNDIKGVWKRIIDKMKPDLYEDLMFYTARLLFLANDRHCESPYETFFKLQCLPIGESKHCPQTQTLIDGPDNKGFCGFKNRSKLRG</sequence>
<comment type="caution">
    <text evidence="1">The sequence shown here is derived from an EMBL/GenBank/DDBJ whole genome shotgun (WGS) entry which is preliminary data.</text>
</comment>